<dbReference type="PANTHER" id="PTHR33538">
    <property type="entry name" value="PROTEIN GAMETE EXPRESSED 1"/>
    <property type="match status" value="1"/>
</dbReference>
<dbReference type="EMBL" id="LR862145">
    <property type="protein sequence ID" value="CAD1826115.1"/>
    <property type="molecule type" value="Genomic_DNA"/>
</dbReference>
<organism evidence="4">
    <name type="scientific">Ananas comosus var. bracteatus</name>
    <name type="common">red pineapple</name>
    <dbReference type="NCBI Taxonomy" id="296719"/>
    <lineage>
        <taxon>Eukaryota</taxon>
        <taxon>Viridiplantae</taxon>
        <taxon>Streptophyta</taxon>
        <taxon>Embryophyta</taxon>
        <taxon>Tracheophyta</taxon>
        <taxon>Spermatophyta</taxon>
        <taxon>Magnoliopsida</taxon>
        <taxon>Liliopsida</taxon>
        <taxon>Poales</taxon>
        <taxon>Bromeliaceae</taxon>
        <taxon>Bromelioideae</taxon>
        <taxon>Ananas</taxon>
    </lineage>
</organism>
<feature type="transmembrane region" description="Helical" evidence="2">
    <location>
        <begin position="468"/>
        <end position="485"/>
    </location>
</feature>
<feature type="chain" id="PRO_5028362150" description="Protein GAMETE EXPRESSED 1" evidence="3">
    <location>
        <begin position="30"/>
        <end position="612"/>
    </location>
</feature>
<dbReference type="AlphaFoldDB" id="A0A6V7P5L5"/>
<feature type="coiled-coil region" evidence="1">
    <location>
        <begin position="270"/>
        <end position="304"/>
    </location>
</feature>
<dbReference type="PROSITE" id="PS51257">
    <property type="entry name" value="PROKAR_LIPOPROTEIN"/>
    <property type="match status" value="1"/>
</dbReference>
<feature type="coiled-coil region" evidence="1">
    <location>
        <begin position="182"/>
        <end position="209"/>
    </location>
</feature>
<keyword evidence="2" id="KW-0472">Membrane</keyword>
<name>A0A6V7P5L5_ANACO</name>
<sequence>MRMMMMMMMMQYYLFIFSILISSCTTCYGLWPFSSSSSSSSTTLNGDARKAVSFDGAAVAEFSTESLNSRRGVELLENARSKLAGPKNCWQDAYRSVFWSCAEIVADKEKQSRLAWELSSCFQEDSGRPAFPACEARAPMVSCRKKLSDSDQKIFLEFFLETNTLCHQLQAEAFRHGTEKLVNDLSRSAQFAEEKLETIEERSEQILRNSNTVHDSLASIGLQTQQLARASKEVETQITDVFEHSKAIFEQSREISAAQSELKEGQTDLRERLEAGVARLQESYETLGSEMDKLREETMDIEREVKVVGDSMASKMRDLQITADDIGSVAGVSLEKQKQLLDGQAVALEGLDFLRKFQSQALEESRDTIQKLAELGQKQQDELLLRQEQIQQAHDRLIENSRSILAAQEEFELKQASIFSALEKLFALHNAILVESRFIKSFIFYSCLIFLLYMLTSAKQTFGIRGRLYFGLCITLIVELGILKLGDDDFNKQAWIMSKVFLARWAFLAAAAVQILHSIFTYRDYEVLNHRLLQTLIERVRAIEDNSGKKYLTYSSDSDRSIGDYSWIVEELPEDVDSKADPDYNLMEEVAENSFSAASATRRYDLRPRRRQ</sequence>
<keyword evidence="2" id="KW-0812">Transmembrane</keyword>
<reference evidence="4" key="1">
    <citation type="submission" date="2020-07" db="EMBL/GenBank/DDBJ databases">
        <authorList>
            <person name="Lin J."/>
        </authorList>
    </citation>
    <scope>NUCLEOTIDE SEQUENCE</scope>
</reference>
<evidence type="ECO:0000256" key="1">
    <source>
        <dbReference type="SAM" id="Coils"/>
    </source>
</evidence>
<feature type="transmembrane region" description="Helical" evidence="2">
    <location>
        <begin position="438"/>
        <end position="456"/>
    </location>
</feature>
<evidence type="ECO:0000313" key="4">
    <source>
        <dbReference type="EMBL" id="CAD1826115.1"/>
    </source>
</evidence>
<gene>
    <name evidence="4" type="ORF">CB5_LOCUS9326</name>
</gene>
<proteinExistence type="predicted"/>
<evidence type="ECO:0000256" key="2">
    <source>
        <dbReference type="SAM" id="Phobius"/>
    </source>
</evidence>
<protein>
    <recommendedName>
        <fullName evidence="5">Protein GAMETE EXPRESSED 1</fullName>
    </recommendedName>
</protein>
<dbReference type="InterPro" id="IPR040346">
    <property type="entry name" value="GEX1/Brambleberry"/>
</dbReference>
<feature type="transmembrane region" description="Helical" evidence="2">
    <location>
        <begin position="505"/>
        <end position="522"/>
    </location>
</feature>
<accession>A0A6V7P5L5</accession>
<keyword evidence="1" id="KW-0175">Coiled coil</keyword>
<keyword evidence="2" id="KW-1133">Transmembrane helix</keyword>
<feature type="signal peptide" evidence="3">
    <location>
        <begin position="1"/>
        <end position="29"/>
    </location>
</feature>
<dbReference type="PANTHER" id="PTHR33538:SF2">
    <property type="entry name" value="PROTEIN GAMETE EXPRESSED 1"/>
    <property type="match status" value="1"/>
</dbReference>
<evidence type="ECO:0000256" key="3">
    <source>
        <dbReference type="SAM" id="SignalP"/>
    </source>
</evidence>
<keyword evidence="3" id="KW-0732">Signal</keyword>
<evidence type="ECO:0008006" key="5">
    <source>
        <dbReference type="Google" id="ProtNLM"/>
    </source>
</evidence>